<name>A0A841KVV4_9FIRM</name>
<keyword evidence="2" id="KW-1185">Reference proteome</keyword>
<gene>
    <name evidence="1" type="ORF">HNQ80_003618</name>
</gene>
<dbReference type="AlphaFoldDB" id="A0A841KVV4"/>
<dbReference type="RefSeq" id="WP_184312033.1">
    <property type="nucleotide sequence ID" value="NZ_JACHEN010000024.1"/>
</dbReference>
<reference evidence="1 2" key="1">
    <citation type="submission" date="2020-08" db="EMBL/GenBank/DDBJ databases">
        <title>Genomic Encyclopedia of Type Strains, Phase IV (KMG-IV): sequencing the most valuable type-strain genomes for metagenomic binning, comparative biology and taxonomic classification.</title>
        <authorList>
            <person name="Goeker M."/>
        </authorList>
    </citation>
    <scope>NUCLEOTIDE SEQUENCE [LARGE SCALE GENOMIC DNA]</scope>
    <source>
        <strain evidence="1 2">DSM 103526</strain>
    </source>
</reference>
<comment type="caution">
    <text evidence="1">The sequence shown here is derived from an EMBL/GenBank/DDBJ whole genome shotgun (WGS) entry which is preliminary data.</text>
</comment>
<protein>
    <submittedName>
        <fullName evidence="1">Uncharacterized protein</fullName>
    </submittedName>
</protein>
<accession>A0A841KVV4</accession>
<proteinExistence type="predicted"/>
<organism evidence="1 2">
    <name type="scientific">Anaerosolibacter carboniphilus</name>
    <dbReference type="NCBI Taxonomy" id="1417629"/>
    <lineage>
        <taxon>Bacteria</taxon>
        <taxon>Bacillati</taxon>
        <taxon>Bacillota</taxon>
        <taxon>Clostridia</taxon>
        <taxon>Peptostreptococcales</taxon>
        <taxon>Thermotaleaceae</taxon>
        <taxon>Anaerosolibacter</taxon>
    </lineage>
</organism>
<evidence type="ECO:0000313" key="1">
    <source>
        <dbReference type="EMBL" id="MBB6217497.1"/>
    </source>
</evidence>
<evidence type="ECO:0000313" key="2">
    <source>
        <dbReference type="Proteomes" id="UP000579281"/>
    </source>
</evidence>
<dbReference type="Proteomes" id="UP000579281">
    <property type="component" value="Unassembled WGS sequence"/>
</dbReference>
<sequence length="48" mass="5884">MMYYYWKTKGIVPSVFYNMRKGELLVLMAFYDREMEELKANFDDMPAF</sequence>
<dbReference type="EMBL" id="JACHEN010000024">
    <property type="protein sequence ID" value="MBB6217497.1"/>
    <property type="molecule type" value="Genomic_DNA"/>
</dbReference>